<dbReference type="Pfam" id="PF12296">
    <property type="entry name" value="HsbA"/>
    <property type="match status" value="1"/>
</dbReference>
<dbReference type="OrthoDB" id="3485059at2759"/>
<protein>
    <submittedName>
        <fullName evidence="2">Uncharacterized protein</fullName>
    </submittedName>
</protein>
<reference evidence="2 3" key="1">
    <citation type="submission" date="2019-06" db="EMBL/GenBank/DDBJ databases">
        <title>A chromosomal-level reference genome of Carpinus fangiana (Coryloideae, Betulaceae).</title>
        <authorList>
            <person name="Yang X."/>
            <person name="Wang Z."/>
            <person name="Zhang L."/>
            <person name="Hao G."/>
            <person name="Liu J."/>
            <person name="Yang Y."/>
        </authorList>
    </citation>
    <scope>NUCLEOTIDE SEQUENCE [LARGE SCALE GENOMIC DNA]</scope>
    <source>
        <strain evidence="2">Cfa_2016G</strain>
        <tissue evidence="2">Leaf</tissue>
    </source>
</reference>
<organism evidence="2 3">
    <name type="scientific">Carpinus fangiana</name>
    <dbReference type="NCBI Taxonomy" id="176857"/>
    <lineage>
        <taxon>Eukaryota</taxon>
        <taxon>Viridiplantae</taxon>
        <taxon>Streptophyta</taxon>
        <taxon>Embryophyta</taxon>
        <taxon>Tracheophyta</taxon>
        <taxon>Spermatophyta</taxon>
        <taxon>Magnoliopsida</taxon>
        <taxon>eudicotyledons</taxon>
        <taxon>Gunneridae</taxon>
        <taxon>Pentapetalae</taxon>
        <taxon>rosids</taxon>
        <taxon>fabids</taxon>
        <taxon>Fagales</taxon>
        <taxon>Betulaceae</taxon>
        <taxon>Carpinus</taxon>
    </lineage>
</organism>
<keyword evidence="3" id="KW-1185">Reference proteome</keyword>
<dbReference type="Gene3D" id="1.20.1280.140">
    <property type="match status" value="1"/>
</dbReference>
<proteinExistence type="predicted"/>
<accession>A0A5N6KZ89</accession>
<dbReference type="GO" id="GO:0005576">
    <property type="term" value="C:extracellular region"/>
    <property type="evidence" value="ECO:0007669"/>
    <property type="project" value="TreeGrafter"/>
</dbReference>
<evidence type="ECO:0000256" key="1">
    <source>
        <dbReference type="SAM" id="SignalP"/>
    </source>
</evidence>
<comment type="caution">
    <text evidence="2">The sequence shown here is derived from an EMBL/GenBank/DDBJ whole genome shotgun (WGS) entry which is preliminary data.</text>
</comment>
<evidence type="ECO:0000313" key="2">
    <source>
        <dbReference type="EMBL" id="KAB8416320.1"/>
    </source>
</evidence>
<dbReference type="AlphaFoldDB" id="A0A5N6KZ89"/>
<feature type="chain" id="PRO_5024295369" evidence="1">
    <location>
        <begin position="18"/>
        <end position="175"/>
    </location>
</feature>
<gene>
    <name evidence="2" type="ORF">FH972_024840</name>
</gene>
<dbReference type="Proteomes" id="UP000327013">
    <property type="component" value="Unassembled WGS sequence"/>
</dbReference>
<dbReference type="EMBL" id="VIBQ01000031">
    <property type="protein sequence ID" value="KAB8416320.1"/>
    <property type="molecule type" value="Genomic_DNA"/>
</dbReference>
<dbReference type="PANTHER" id="PTHR38123:SF4">
    <property type="entry name" value="CELL WALL GALACTOMANNOPROTEIN, PUTATIVE (AFU_ORTHOLOGUE AFUA_4G00870)-RELATED"/>
    <property type="match status" value="1"/>
</dbReference>
<feature type="signal peptide" evidence="1">
    <location>
        <begin position="1"/>
        <end position="17"/>
    </location>
</feature>
<keyword evidence="1" id="KW-0732">Signal</keyword>
<dbReference type="PANTHER" id="PTHR38123">
    <property type="entry name" value="CELL WALL SERINE-THREONINE-RICH GALACTOMANNOPROTEIN MP1 (AFU_ORTHOLOGUE AFUA_4G03240)"/>
    <property type="match status" value="1"/>
</dbReference>
<sequence length="175" mass="18676">MKFSILATVPLLAFAAAYPSVIEERATDNTKVILSGIKTLETDITALDTQVKANPVNVINVQNAEQKVEKDITAIDNNVKSSSVVTAAESTQVYNEIKNNLQPKINTVLNDLVANKAKFSGVKSIVKTDLTKLNDQTGTLGKDFIAKAQGTAKTQAPALISAIQNKFKTAIAAFA</sequence>
<name>A0A5N6KZ89_9ROSI</name>
<evidence type="ECO:0000313" key="3">
    <source>
        <dbReference type="Proteomes" id="UP000327013"/>
    </source>
</evidence>
<dbReference type="InterPro" id="IPR021054">
    <property type="entry name" value="Cell_wall_mannoprotein_1"/>
</dbReference>